<dbReference type="STRING" id="1484053.SAMN05444274_11526"/>
<keyword evidence="4 8" id="KW-0808">Transferase</keyword>
<dbReference type="GO" id="GO:0005886">
    <property type="term" value="C:plasma membrane"/>
    <property type="evidence" value="ECO:0007669"/>
    <property type="project" value="UniProtKB-SubCell"/>
</dbReference>
<proteinExistence type="predicted"/>
<keyword evidence="2" id="KW-1003">Cell membrane</keyword>
<evidence type="ECO:0000256" key="3">
    <source>
        <dbReference type="ARBA" id="ARBA00022519"/>
    </source>
</evidence>
<keyword evidence="7" id="KW-1133">Transmembrane helix</keyword>
<dbReference type="Pfam" id="PF03279">
    <property type="entry name" value="Lip_A_acyltrans"/>
    <property type="match status" value="1"/>
</dbReference>
<evidence type="ECO:0000313" key="9">
    <source>
        <dbReference type="Proteomes" id="UP000184164"/>
    </source>
</evidence>
<sequence length="314" mass="37228">MKKNNLERRDKRFHESPLKKTVNNILAGILRLISLLPFRVLFVISDITCFLTKHVFHYREKVVMENLKYAFPEKTAKERKQIAARFYRHFTDLMVESVKLNSISPEKLNKHITFEGLDIMEEYYRQGKSFIVLAMHHNNWEWCSFIQAHIKHLVLMIYNPVRGNHAMEKFLLHARQRWGGQCIPVYQSARKALEFHHAKIPTILWLGADQTPAASSKFWALFLNREAPFFSGPEKIAAKTNQAVFFQHVVKTGRGKYVAKYFPLIENPQEVESHEILLAYIRKMEEIIRQEPEYYLWSHRRWKHQRPEGIPLMG</sequence>
<dbReference type="EMBL" id="FQUM01000015">
    <property type="protein sequence ID" value="SHF95882.1"/>
    <property type="molecule type" value="Genomic_DNA"/>
</dbReference>
<keyword evidence="3" id="KW-0997">Cell inner membrane</keyword>
<dbReference type="PANTHER" id="PTHR30606">
    <property type="entry name" value="LIPID A BIOSYNTHESIS LAUROYL ACYLTRANSFERASE"/>
    <property type="match status" value="1"/>
</dbReference>
<dbReference type="GO" id="GO:0016746">
    <property type="term" value="F:acyltransferase activity"/>
    <property type="evidence" value="ECO:0007669"/>
    <property type="project" value="UniProtKB-KW"/>
</dbReference>
<evidence type="ECO:0000256" key="4">
    <source>
        <dbReference type="ARBA" id="ARBA00022679"/>
    </source>
</evidence>
<protein>
    <submittedName>
        <fullName evidence="8">KDO2-lipid IV(A) lauroyltransferase</fullName>
    </submittedName>
</protein>
<keyword evidence="9" id="KW-1185">Reference proteome</keyword>
<dbReference type="RefSeq" id="WP_073003440.1">
    <property type="nucleotide sequence ID" value="NZ_FQUM01000015.1"/>
</dbReference>
<dbReference type="AlphaFoldDB" id="A0A1M5FXI5"/>
<evidence type="ECO:0000256" key="7">
    <source>
        <dbReference type="SAM" id="Phobius"/>
    </source>
</evidence>
<name>A0A1M5FXI5_9BACT</name>
<gene>
    <name evidence="8" type="ORF">SAMN05444274_11526</name>
</gene>
<dbReference type="OrthoDB" id="9801955at2"/>
<reference evidence="8 9" key="1">
    <citation type="submission" date="2016-11" db="EMBL/GenBank/DDBJ databases">
        <authorList>
            <person name="Jaros S."/>
            <person name="Januszkiewicz K."/>
            <person name="Wedrychowicz H."/>
        </authorList>
    </citation>
    <scope>NUCLEOTIDE SEQUENCE [LARGE SCALE GENOMIC DNA]</scope>
    <source>
        <strain evidence="8 9">DSM 26910</strain>
    </source>
</reference>
<evidence type="ECO:0000256" key="1">
    <source>
        <dbReference type="ARBA" id="ARBA00004533"/>
    </source>
</evidence>
<evidence type="ECO:0000256" key="6">
    <source>
        <dbReference type="ARBA" id="ARBA00023315"/>
    </source>
</evidence>
<keyword evidence="5 7" id="KW-0472">Membrane</keyword>
<evidence type="ECO:0000313" key="8">
    <source>
        <dbReference type="EMBL" id="SHF95882.1"/>
    </source>
</evidence>
<keyword evidence="7" id="KW-0812">Transmembrane</keyword>
<keyword evidence="6" id="KW-0012">Acyltransferase</keyword>
<dbReference type="Proteomes" id="UP000184164">
    <property type="component" value="Unassembled WGS sequence"/>
</dbReference>
<comment type="subcellular location">
    <subcellularLocation>
        <location evidence="1">Cell inner membrane</location>
    </subcellularLocation>
</comment>
<feature type="transmembrane region" description="Helical" evidence="7">
    <location>
        <begin position="21"/>
        <end position="44"/>
    </location>
</feature>
<evidence type="ECO:0000256" key="5">
    <source>
        <dbReference type="ARBA" id="ARBA00023136"/>
    </source>
</evidence>
<organism evidence="8 9">
    <name type="scientific">Mariniphaga anaerophila</name>
    <dbReference type="NCBI Taxonomy" id="1484053"/>
    <lineage>
        <taxon>Bacteria</taxon>
        <taxon>Pseudomonadati</taxon>
        <taxon>Bacteroidota</taxon>
        <taxon>Bacteroidia</taxon>
        <taxon>Marinilabiliales</taxon>
        <taxon>Prolixibacteraceae</taxon>
        <taxon>Mariniphaga</taxon>
    </lineage>
</organism>
<dbReference type="GO" id="GO:0009247">
    <property type="term" value="P:glycolipid biosynthetic process"/>
    <property type="evidence" value="ECO:0007669"/>
    <property type="project" value="UniProtKB-ARBA"/>
</dbReference>
<dbReference type="CDD" id="cd07984">
    <property type="entry name" value="LPLAT_LABLAT-like"/>
    <property type="match status" value="1"/>
</dbReference>
<dbReference type="PANTHER" id="PTHR30606:SF10">
    <property type="entry name" value="PHOSPHATIDYLINOSITOL MANNOSIDE ACYLTRANSFERASE"/>
    <property type="match status" value="1"/>
</dbReference>
<evidence type="ECO:0000256" key="2">
    <source>
        <dbReference type="ARBA" id="ARBA00022475"/>
    </source>
</evidence>
<dbReference type="InterPro" id="IPR004960">
    <property type="entry name" value="LipA_acyltrans"/>
</dbReference>
<accession>A0A1M5FXI5</accession>